<dbReference type="Proteomes" id="UP000192772">
    <property type="component" value="Unassembled WGS sequence"/>
</dbReference>
<dbReference type="InterPro" id="IPR036259">
    <property type="entry name" value="MFS_trans_sf"/>
</dbReference>
<feature type="transmembrane region" description="Helical" evidence="8">
    <location>
        <begin position="221"/>
        <end position="244"/>
    </location>
</feature>
<dbReference type="Gene3D" id="1.20.1720.10">
    <property type="entry name" value="Multidrug resistance protein D"/>
    <property type="match status" value="1"/>
</dbReference>
<feature type="transmembrane region" description="Helical" evidence="8">
    <location>
        <begin position="172"/>
        <end position="190"/>
    </location>
</feature>
<gene>
    <name evidence="10" type="ORF">BST23_22950</name>
</gene>
<dbReference type="InterPro" id="IPR020846">
    <property type="entry name" value="MFS_dom"/>
</dbReference>
<dbReference type="EMBL" id="MVHP01000037">
    <property type="protein sequence ID" value="ORA60433.1"/>
    <property type="molecule type" value="Genomic_DNA"/>
</dbReference>
<dbReference type="InterPro" id="IPR001958">
    <property type="entry name" value="Tet-R_TetA/multi-R_MdtG-like"/>
</dbReference>
<accession>A0A1X0CJY4</accession>
<evidence type="ECO:0000256" key="2">
    <source>
        <dbReference type="ARBA" id="ARBA00022448"/>
    </source>
</evidence>
<dbReference type="SUPFAM" id="SSF103473">
    <property type="entry name" value="MFS general substrate transporter"/>
    <property type="match status" value="1"/>
</dbReference>
<dbReference type="RefSeq" id="WP_083043758.1">
    <property type="nucleotide sequence ID" value="NZ_MVHP01000037.1"/>
</dbReference>
<protein>
    <submittedName>
        <fullName evidence="10">MFS transporter</fullName>
    </submittedName>
</protein>
<dbReference type="PRINTS" id="PR01035">
    <property type="entry name" value="TCRTETA"/>
</dbReference>
<reference evidence="10 11" key="1">
    <citation type="submission" date="2017-02" db="EMBL/GenBank/DDBJ databases">
        <title>The new phylogeny of genus Mycobacterium.</title>
        <authorList>
            <person name="Tortoli E."/>
            <person name="Trovato A."/>
            <person name="Cirillo D.M."/>
        </authorList>
    </citation>
    <scope>NUCLEOTIDE SEQUENCE [LARGE SCALE GENOMIC DNA]</scope>
    <source>
        <strain evidence="10 11">FI-09383</strain>
    </source>
</reference>
<evidence type="ECO:0000259" key="9">
    <source>
        <dbReference type="PROSITE" id="PS50850"/>
    </source>
</evidence>
<feature type="transmembrane region" description="Helical" evidence="8">
    <location>
        <begin position="108"/>
        <end position="130"/>
    </location>
</feature>
<dbReference type="Gene3D" id="1.20.1250.20">
    <property type="entry name" value="MFS general substrate transporter like domains"/>
    <property type="match status" value="1"/>
</dbReference>
<feature type="transmembrane region" description="Helical" evidence="8">
    <location>
        <begin position="18"/>
        <end position="39"/>
    </location>
</feature>
<feature type="transmembrane region" description="Helical" evidence="8">
    <location>
        <begin position="83"/>
        <end position="102"/>
    </location>
</feature>
<dbReference type="AlphaFoldDB" id="A0A1X0CJY4"/>
<comment type="caution">
    <text evidence="10">The sequence shown here is derived from an EMBL/GenBank/DDBJ whole genome shotgun (WGS) entry which is preliminary data.</text>
</comment>
<evidence type="ECO:0000313" key="10">
    <source>
        <dbReference type="EMBL" id="ORA60433.1"/>
    </source>
</evidence>
<sequence length="417" mass="43006">MSFSAPGARTKERLPGEVWVLIASNAVIAVGYGVVSPVLPEYARHFGVGIGAATFVITAFAVMRLCFAPAAGQLVQRLEERRIYVSGLLIVALSTGACAFAQTYWQLLLFRSLGGIGSTMFFISALGLMIRMSPPDARGRVAGMFSSAFLVGSVGGPVLGSLTAGFGLSAPFLIYGAALTIAAAVVFISLRHSSLAAPEADIQVKVTFGQAFRNGAYRAALLSNFATGWSAFGLRIALVPLFVVEVLDRGVGTAGLALATFAIGNVCAVIPSGHLSDRVGRRILLIIGLTAAGAATIAVGFSDDLTVFLITAFLAGAATGMFTSPQQAAVADVIGNKARGGTALAAFQMMADFGSIVGSLLVGLIAQHLSFQWSFVVSGAILLAAAIGWLFAPETRRPSAEHTPARPLGPEAAGELP</sequence>
<dbReference type="PROSITE" id="PS50850">
    <property type="entry name" value="MFS"/>
    <property type="match status" value="1"/>
</dbReference>
<keyword evidence="4 8" id="KW-0812">Transmembrane</keyword>
<proteinExistence type="predicted"/>
<keyword evidence="2" id="KW-0813">Transport</keyword>
<dbReference type="Pfam" id="PF07690">
    <property type="entry name" value="MFS_1"/>
    <property type="match status" value="1"/>
</dbReference>
<dbReference type="PANTHER" id="PTHR23517">
    <property type="entry name" value="RESISTANCE PROTEIN MDTM, PUTATIVE-RELATED-RELATED"/>
    <property type="match status" value="1"/>
</dbReference>
<name>A0A1X0CJY4_9MYCO</name>
<feature type="transmembrane region" description="Helical" evidence="8">
    <location>
        <begin position="307"/>
        <end position="323"/>
    </location>
</feature>
<feature type="transmembrane region" description="Helical" evidence="8">
    <location>
        <begin position="344"/>
        <end position="365"/>
    </location>
</feature>
<dbReference type="InterPro" id="IPR011701">
    <property type="entry name" value="MFS"/>
</dbReference>
<dbReference type="GO" id="GO:0022857">
    <property type="term" value="F:transmembrane transporter activity"/>
    <property type="evidence" value="ECO:0007669"/>
    <property type="project" value="InterPro"/>
</dbReference>
<feature type="domain" description="Major facilitator superfamily (MFS) profile" evidence="9">
    <location>
        <begin position="17"/>
        <end position="396"/>
    </location>
</feature>
<evidence type="ECO:0000313" key="11">
    <source>
        <dbReference type="Proteomes" id="UP000192772"/>
    </source>
</evidence>
<evidence type="ECO:0000256" key="3">
    <source>
        <dbReference type="ARBA" id="ARBA00022475"/>
    </source>
</evidence>
<comment type="subcellular location">
    <subcellularLocation>
        <location evidence="1">Cell membrane</location>
        <topology evidence="1">Multi-pass membrane protein</topology>
    </subcellularLocation>
</comment>
<dbReference type="InterPro" id="IPR050171">
    <property type="entry name" value="MFS_Transporters"/>
</dbReference>
<evidence type="ECO:0000256" key="7">
    <source>
        <dbReference type="SAM" id="MobiDB-lite"/>
    </source>
</evidence>
<dbReference type="STRING" id="81858.BST23_22950"/>
<dbReference type="CDD" id="cd17325">
    <property type="entry name" value="MFS_MdtG_SLC18_like"/>
    <property type="match status" value="1"/>
</dbReference>
<evidence type="ECO:0000256" key="6">
    <source>
        <dbReference type="ARBA" id="ARBA00023136"/>
    </source>
</evidence>
<evidence type="ECO:0000256" key="1">
    <source>
        <dbReference type="ARBA" id="ARBA00004651"/>
    </source>
</evidence>
<keyword evidence="5 8" id="KW-1133">Transmembrane helix</keyword>
<feature type="transmembrane region" description="Helical" evidence="8">
    <location>
        <begin position="371"/>
        <end position="392"/>
    </location>
</feature>
<feature type="transmembrane region" description="Helical" evidence="8">
    <location>
        <begin position="142"/>
        <end position="166"/>
    </location>
</feature>
<feature type="transmembrane region" description="Helical" evidence="8">
    <location>
        <begin position="250"/>
        <end position="271"/>
    </location>
</feature>
<keyword evidence="3" id="KW-1003">Cell membrane</keyword>
<feature type="region of interest" description="Disordered" evidence="7">
    <location>
        <begin position="398"/>
        <end position="417"/>
    </location>
</feature>
<feature type="transmembrane region" description="Helical" evidence="8">
    <location>
        <begin position="283"/>
        <end position="301"/>
    </location>
</feature>
<evidence type="ECO:0000256" key="5">
    <source>
        <dbReference type="ARBA" id="ARBA00022989"/>
    </source>
</evidence>
<dbReference type="PANTHER" id="PTHR23517:SF3">
    <property type="entry name" value="INTEGRAL MEMBRANE TRANSPORT PROTEIN"/>
    <property type="match status" value="1"/>
</dbReference>
<evidence type="ECO:0000256" key="4">
    <source>
        <dbReference type="ARBA" id="ARBA00022692"/>
    </source>
</evidence>
<keyword evidence="6 8" id="KW-0472">Membrane</keyword>
<dbReference type="GO" id="GO:0005886">
    <property type="term" value="C:plasma membrane"/>
    <property type="evidence" value="ECO:0007669"/>
    <property type="project" value="UniProtKB-SubCell"/>
</dbReference>
<dbReference type="OrthoDB" id="9793283at2"/>
<evidence type="ECO:0000256" key="8">
    <source>
        <dbReference type="SAM" id="Phobius"/>
    </source>
</evidence>
<organism evidence="10 11">
    <name type="scientific">Mycolicibacterium elephantis</name>
    <dbReference type="NCBI Taxonomy" id="81858"/>
    <lineage>
        <taxon>Bacteria</taxon>
        <taxon>Bacillati</taxon>
        <taxon>Actinomycetota</taxon>
        <taxon>Actinomycetes</taxon>
        <taxon>Mycobacteriales</taxon>
        <taxon>Mycobacteriaceae</taxon>
        <taxon>Mycolicibacterium</taxon>
    </lineage>
</organism>
<feature type="transmembrane region" description="Helical" evidence="8">
    <location>
        <begin position="45"/>
        <end position="71"/>
    </location>
</feature>